<evidence type="ECO:0000313" key="1">
    <source>
        <dbReference type="EMBL" id="MBB5330637.1"/>
    </source>
</evidence>
<proteinExistence type="predicted"/>
<dbReference type="RefSeq" id="WP_183980275.1">
    <property type="nucleotide sequence ID" value="NZ_JACHEB010000011.1"/>
</dbReference>
<dbReference type="Gene3D" id="2.60.120.260">
    <property type="entry name" value="Galactose-binding domain-like"/>
    <property type="match status" value="1"/>
</dbReference>
<name>A0A9X0U762_9BACT</name>
<accession>A0A9X0U762</accession>
<dbReference type="Proteomes" id="UP000535182">
    <property type="component" value="Unassembled WGS sequence"/>
</dbReference>
<keyword evidence="2" id="KW-1185">Reference proteome</keyword>
<protein>
    <submittedName>
        <fullName evidence="1">Uncharacterized protein</fullName>
    </submittedName>
</protein>
<dbReference type="SUPFAM" id="SSF52266">
    <property type="entry name" value="SGNH hydrolase"/>
    <property type="match status" value="1"/>
</dbReference>
<evidence type="ECO:0000313" key="2">
    <source>
        <dbReference type="Proteomes" id="UP000535182"/>
    </source>
</evidence>
<gene>
    <name evidence="1" type="ORF">HDF14_004273</name>
</gene>
<dbReference type="EMBL" id="JACHEB010000011">
    <property type="protein sequence ID" value="MBB5330637.1"/>
    <property type="molecule type" value="Genomic_DNA"/>
</dbReference>
<reference evidence="1 2" key="1">
    <citation type="submission" date="2020-08" db="EMBL/GenBank/DDBJ databases">
        <title>Genomic Encyclopedia of Type Strains, Phase IV (KMG-V): Genome sequencing to study the core and pangenomes of soil and plant-associated prokaryotes.</title>
        <authorList>
            <person name="Whitman W."/>
        </authorList>
    </citation>
    <scope>NUCLEOTIDE SEQUENCE [LARGE SCALE GENOMIC DNA]</scope>
    <source>
        <strain evidence="1 2">X5P2</strain>
    </source>
</reference>
<dbReference type="AlphaFoldDB" id="A0A9X0U762"/>
<organism evidence="1 2">
    <name type="scientific">Tunturiibacter gelidiferens</name>
    <dbReference type="NCBI Taxonomy" id="3069689"/>
    <lineage>
        <taxon>Bacteria</taxon>
        <taxon>Pseudomonadati</taxon>
        <taxon>Acidobacteriota</taxon>
        <taxon>Terriglobia</taxon>
        <taxon>Terriglobales</taxon>
        <taxon>Acidobacteriaceae</taxon>
        <taxon>Tunturiibacter</taxon>
    </lineage>
</organism>
<sequence>MATDKGWNLDNQAVGATTCGDLTTQGRSESLWDLKIDENSVNIYAHFHNEEANWGFEASGVYYTHNCIEAQTAWLAIPESQKVRAINCAQTGTWTAGPNSAAAITTDTGATLTCTVTGTVVYLSTARTTGAVGQIGTYSITVDGNLVTDTESQSALFSEYQNVSPQAVANFVRVGNLQNTTHTINYTCTFAGSGCAVFYAAGLTGGTNTPIAYSLSPVPNASTVTGKNFDPATYAQYYAEWKSLVTELQVDGLNIIPIDVNNPKIYDPNTQSQPDGIHETVAGHAAIGNYAATL</sequence>
<comment type="caution">
    <text evidence="1">The sequence shown here is derived from an EMBL/GenBank/DDBJ whole genome shotgun (WGS) entry which is preliminary data.</text>
</comment>